<dbReference type="AlphaFoldDB" id="A0A7J6SL87"/>
<sequence>TTLHGIENHGSTGILTKALASLPVSGMIRRAPRSPSKSTFKITSFIHSGLVVPRLPPDRRFSC</sequence>
<evidence type="ECO:0000313" key="2">
    <source>
        <dbReference type="Proteomes" id="UP000574390"/>
    </source>
</evidence>
<proteinExistence type="predicted"/>
<organism evidence="1 2">
    <name type="scientific">Perkinsus olseni</name>
    <name type="common">Perkinsus atlanticus</name>
    <dbReference type="NCBI Taxonomy" id="32597"/>
    <lineage>
        <taxon>Eukaryota</taxon>
        <taxon>Sar</taxon>
        <taxon>Alveolata</taxon>
        <taxon>Perkinsozoa</taxon>
        <taxon>Perkinsea</taxon>
        <taxon>Perkinsida</taxon>
        <taxon>Perkinsidae</taxon>
        <taxon>Perkinsus</taxon>
    </lineage>
</organism>
<comment type="caution">
    <text evidence="1">The sequence shown here is derived from an EMBL/GenBank/DDBJ whole genome shotgun (WGS) entry which is preliminary data.</text>
</comment>
<accession>A0A7J6SL87</accession>
<dbReference type="EMBL" id="JABANM010013818">
    <property type="protein sequence ID" value="KAF4733719.1"/>
    <property type="molecule type" value="Genomic_DNA"/>
</dbReference>
<dbReference type="Proteomes" id="UP000574390">
    <property type="component" value="Unassembled WGS sequence"/>
</dbReference>
<feature type="non-terminal residue" evidence="1">
    <location>
        <position position="1"/>
    </location>
</feature>
<name>A0A7J6SL87_PEROL</name>
<feature type="non-terminal residue" evidence="1">
    <location>
        <position position="63"/>
    </location>
</feature>
<gene>
    <name evidence="1" type="ORF">FOZ62_030180</name>
</gene>
<reference evidence="1 2" key="1">
    <citation type="submission" date="2020-04" db="EMBL/GenBank/DDBJ databases">
        <title>Perkinsus olseni comparative genomics.</title>
        <authorList>
            <person name="Bogema D.R."/>
        </authorList>
    </citation>
    <scope>NUCLEOTIDE SEQUENCE [LARGE SCALE GENOMIC DNA]</scope>
    <source>
        <strain evidence="1">ATCC PRA-205</strain>
    </source>
</reference>
<evidence type="ECO:0000313" key="1">
    <source>
        <dbReference type="EMBL" id="KAF4733719.1"/>
    </source>
</evidence>
<protein>
    <submittedName>
        <fullName evidence="1">Uncharacterized protein</fullName>
    </submittedName>
</protein>